<evidence type="ECO:0000313" key="2">
    <source>
        <dbReference type="Proteomes" id="UP000762676"/>
    </source>
</evidence>
<dbReference type="Proteomes" id="UP000762676">
    <property type="component" value="Unassembled WGS sequence"/>
</dbReference>
<organism evidence="1 2">
    <name type="scientific">Elysia marginata</name>
    <dbReference type="NCBI Taxonomy" id="1093978"/>
    <lineage>
        <taxon>Eukaryota</taxon>
        <taxon>Metazoa</taxon>
        <taxon>Spiralia</taxon>
        <taxon>Lophotrochozoa</taxon>
        <taxon>Mollusca</taxon>
        <taxon>Gastropoda</taxon>
        <taxon>Heterobranchia</taxon>
        <taxon>Euthyneura</taxon>
        <taxon>Panpulmonata</taxon>
        <taxon>Sacoglossa</taxon>
        <taxon>Placobranchoidea</taxon>
        <taxon>Plakobranchidae</taxon>
        <taxon>Elysia</taxon>
    </lineage>
</organism>
<reference evidence="1 2" key="1">
    <citation type="journal article" date="2021" name="Elife">
        <title>Chloroplast acquisition without the gene transfer in kleptoplastic sea slugs, Plakobranchus ocellatus.</title>
        <authorList>
            <person name="Maeda T."/>
            <person name="Takahashi S."/>
            <person name="Yoshida T."/>
            <person name="Shimamura S."/>
            <person name="Takaki Y."/>
            <person name="Nagai Y."/>
            <person name="Toyoda A."/>
            <person name="Suzuki Y."/>
            <person name="Arimoto A."/>
            <person name="Ishii H."/>
            <person name="Satoh N."/>
            <person name="Nishiyama T."/>
            <person name="Hasebe M."/>
            <person name="Maruyama T."/>
            <person name="Minagawa J."/>
            <person name="Obokata J."/>
            <person name="Shigenobu S."/>
        </authorList>
    </citation>
    <scope>NUCLEOTIDE SEQUENCE [LARGE SCALE GENOMIC DNA]</scope>
</reference>
<evidence type="ECO:0000313" key="1">
    <source>
        <dbReference type="EMBL" id="GFS08445.1"/>
    </source>
</evidence>
<comment type="caution">
    <text evidence="1">The sequence shown here is derived from an EMBL/GenBank/DDBJ whole genome shotgun (WGS) entry which is preliminary data.</text>
</comment>
<proteinExistence type="predicted"/>
<gene>
    <name evidence="1" type="ORF">ElyMa_003014700</name>
</gene>
<dbReference type="EMBL" id="BMAT01006216">
    <property type="protein sequence ID" value="GFS08445.1"/>
    <property type="molecule type" value="Genomic_DNA"/>
</dbReference>
<accession>A0AAV4IFD2</accession>
<name>A0AAV4IFD2_9GAST</name>
<sequence length="105" mass="11276">MVGERADSTPRWRLQRETVGPKAGVDQAQTGSVRRCFDLPQGTIVSPFDIRCRSLASSYPNTPGPALSVVQTVVSSYPNTPGPALSVVQTVVSSYTNTPRSGRRV</sequence>
<keyword evidence="2" id="KW-1185">Reference proteome</keyword>
<dbReference type="AlphaFoldDB" id="A0AAV4IFD2"/>
<protein>
    <submittedName>
        <fullName evidence="1">Uncharacterized protein</fullName>
    </submittedName>
</protein>